<dbReference type="PANTHER" id="PTHR43792">
    <property type="entry name" value="GNAT FAMILY, PUTATIVE (AFU_ORTHOLOGUE AFUA_3G00765)-RELATED-RELATED"/>
    <property type="match status" value="1"/>
</dbReference>
<dbReference type="eggNOG" id="COG1670">
    <property type="taxonomic scope" value="Bacteria"/>
</dbReference>
<dbReference type="PROSITE" id="PS51186">
    <property type="entry name" value="GNAT"/>
    <property type="match status" value="1"/>
</dbReference>
<evidence type="ECO:0000313" key="5">
    <source>
        <dbReference type="EMBL" id="EOW80106.1"/>
    </source>
</evidence>
<organism evidence="5 6">
    <name type="scientific">Enterococcus columbae DSM 7374 = ATCC 51263</name>
    <dbReference type="NCBI Taxonomy" id="1121865"/>
    <lineage>
        <taxon>Bacteria</taxon>
        <taxon>Bacillati</taxon>
        <taxon>Bacillota</taxon>
        <taxon>Bacilli</taxon>
        <taxon>Lactobacillales</taxon>
        <taxon>Enterococcaceae</taxon>
        <taxon>Enterococcus</taxon>
    </lineage>
</organism>
<dbReference type="InterPro" id="IPR016181">
    <property type="entry name" value="Acyl_CoA_acyltransferase"/>
</dbReference>
<dbReference type="Pfam" id="PF13302">
    <property type="entry name" value="Acetyltransf_3"/>
    <property type="match status" value="1"/>
</dbReference>
<proteinExistence type="inferred from homology"/>
<evidence type="ECO:0000256" key="2">
    <source>
        <dbReference type="ARBA" id="ARBA00023315"/>
    </source>
</evidence>
<accession>S1NIS1</accession>
<dbReference type="STRING" id="1121865.OMW_01879"/>
<protein>
    <recommendedName>
        <fullName evidence="4">N-acetyltransferase domain-containing protein</fullName>
    </recommendedName>
</protein>
<dbReference type="RefSeq" id="WP_016183986.1">
    <property type="nucleotide sequence ID" value="NZ_JXKI01000018.1"/>
</dbReference>
<gene>
    <name evidence="5" type="ORF">I568_02185</name>
</gene>
<evidence type="ECO:0000259" key="4">
    <source>
        <dbReference type="PROSITE" id="PS51186"/>
    </source>
</evidence>
<evidence type="ECO:0000313" key="6">
    <source>
        <dbReference type="Proteomes" id="UP000014113"/>
    </source>
</evidence>
<dbReference type="EMBL" id="ASWJ01000010">
    <property type="protein sequence ID" value="EOW80106.1"/>
    <property type="molecule type" value="Genomic_DNA"/>
</dbReference>
<dbReference type="Proteomes" id="UP000014113">
    <property type="component" value="Unassembled WGS sequence"/>
</dbReference>
<evidence type="ECO:0000256" key="1">
    <source>
        <dbReference type="ARBA" id="ARBA00022679"/>
    </source>
</evidence>
<dbReference type="GO" id="GO:0008999">
    <property type="term" value="F:protein-N-terminal-alanine acetyltransferase activity"/>
    <property type="evidence" value="ECO:0007669"/>
    <property type="project" value="TreeGrafter"/>
</dbReference>
<dbReference type="PATRIC" id="fig|1121865.3.peg.1821"/>
<keyword evidence="2" id="KW-0012">Acyltransferase</keyword>
<dbReference type="InterPro" id="IPR000182">
    <property type="entry name" value="GNAT_dom"/>
</dbReference>
<dbReference type="InterPro" id="IPR051531">
    <property type="entry name" value="N-acetyltransferase"/>
</dbReference>
<dbReference type="OrthoDB" id="9798081at2"/>
<evidence type="ECO:0000256" key="3">
    <source>
        <dbReference type="ARBA" id="ARBA00038502"/>
    </source>
</evidence>
<reference evidence="5 6" key="1">
    <citation type="submission" date="2013-03" db="EMBL/GenBank/DDBJ databases">
        <title>The Genome Sequence of Enterococcus columbae ATCC_51263 (PacBio/Illumina hybrid assembly).</title>
        <authorList>
            <consortium name="The Broad Institute Genomics Platform"/>
            <consortium name="The Broad Institute Genome Sequencing Center for Infectious Disease"/>
            <person name="Earl A."/>
            <person name="Russ C."/>
            <person name="Gilmore M."/>
            <person name="Surin D."/>
            <person name="Walker B."/>
            <person name="Young S."/>
            <person name="Zeng Q."/>
            <person name="Gargeya S."/>
            <person name="Fitzgerald M."/>
            <person name="Haas B."/>
            <person name="Abouelleil A."/>
            <person name="Allen A.W."/>
            <person name="Alvarado L."/>
            <person name="Arachchi H.M."/>
            <person name="Berlin A.M."/>
            <person name="Chapman S.B."/>
            <person name="Gainer-Dewar J."/>
            <person name="Goldberg J."/>
            <person name="Griggs A."/>
            <person name="Gujja S."/>
            <person name="Hansen M."/>
            <person name="Howarth C."/>
            <person name="Imamovic A."/>
            <person name="Ireland A."/>
            <person name="Larimer J."/>
            <person name="McCowan C."/>
            <person name="Murphy C."/>
            <person name="Pearson M."/>
            <person name="Poon T.W."/>
            <person name="Priest M."/>
            <person name="Roberts A."/>
            <person name="Saif S."/>
            <person name="Shea T."/>
            <person name="Sisk P."/>
            <person name="Sykes S."/>
            <person name="Wortman J."/>
            <person name="Nusbaum C."/>
            <person name="Birren B."/>
        </authorList>
    </citation>
    <scope>NUCLEOTIDE SEQUENCE [LARGE SCALE GENOMIC DNA]</scope>
    <source>
        <strain evidence="5 6">ATCC 51263</strain>
    </source>
</reference>
<comment type="caution">
    <text evidence="5">The sequence shown here is derived from an EMBL/GenBank/DDBJ whole genome shotgun (WGS) entry which is preliminary data.</text>
</comment>
<dbReference type="AlphaFoldDB" id="S1NIS1"/>
<name>S1NIS1_9ENTE</name>
<dbReference type="GO" id="GO:0005737">
    <property type="term" value="C:cytoplasm"/>
    <property type="evidence" value="ECO:0007669"/>
    <property type="project" value="TreeGrafter"/>
</dbReference>
<keyword evidence="1" id="KW-0808">Transferase</keyword>
<feature type="domain" description="N-acetyltransferase" evidence="4">
    <location>
        <begin position="23"/>
        <end position="172"/>
    </location>
</feature>
<dbReference type="Gene3D" id="3.40.630.30">
    <property type="match status" value="1"/>
</dbReference>
<comment type="similarity">
    <text evidence="3">Belongs to the acetyltransferase family. RimJ subfamily.</text>
</comment>
<sequence>MYPTRDQDLVTLAQNTYFALAKVYLRPFRLSDLADYHAFTSDAEALKYNYPAHQSMAESLVALIKWNLAEPLGRYAIVDNQTQRVIGNFHLTLASEEATAVIGYTLQRNYWRQGIATNCVQHMVQFCFEQLTIQKIVAFVHPKNLASIAVLEKNGFTSIGMKDHRKIYELSK</sequence>
<dbReference type="SUPFAM" id="SSF55729">
    <property type="entry name" value="Acyl-CoA N-acyltransferases (Nat)"/>
    <property type="match status" value="1"/>
</dbReference>
<dbReference type="PANTHER" id="PTHR43792:SF8">
    <property type="entry name" value="[RIBOSOMAL PROTEIN US5]-ALANINE N-ACETYLTRANSFERASE"/>
    <property type="match status" value="1"/>
</dbReference>
<keyword evidence="6" id="KW-1185">Reference proteome</keyword>